<dbReference type="RefSeq" id="WP_138930782.1">
    <property type="nucleotide sequence ID" value="NZ_SWMU01000001.1"/>
</dbReference>
<evidence type="ECO:0000313" key="1">
    <source>
        <dbReference type="EMBL" id="TKS57079.1"/>
    </source>
</evidence>
<name>A0A4U5TS23_9FLAO</name>
<organism evidence="1 2">
    <name type="scientific">Mesohalobacter halotolerans</name>
    <dbReference type="NCBI Taxonomy" id="1883405"/>
    <lineage>
        <taxon>Bacteria</taxon>
        <taxon>Pseudomonadati</taxon>
        <taxon>Bacteroidota</taxon>
        <taxon>Flavobacteriia</taxon>
        <taxon>Flavobacteriales</taxon>
        <taxon>Flavobacteriaceae</taxon>
        <taxon>Mesohalobacter</taxon>
    </lineage>
</organism>
<accession>A0A4U5TS23</accession>
<dbReference type="NCBIfam" id="NF033205">
    <property type="entry name" value="IPExxxVDY"/>
    <property type="match status" value="1"/>
</dbReference>
<dbReference type="AlphaFoldDB" id="A0A4U5TS23"/>
<protein>
    <submittedName>
        <fullName evidence="1">IPExxxVDY family protein</fullName>
    </submittedName>
</protein>
<dbReference type="Proteomes" id="UP000306552">
    <property type="component" value="Unassembled WGS sequence"/>
</dbReference>
<comment type="caution">
    <text evidence="1">The sequence shown here is derived from an EMBL/GenBank/DDBJ whole genome shotgun (WGS) entry which is preliminary data.</text>
</comment>
<evidence type="ECO:0000313" key="2">
    <source>
        <dbReference type="Proteomes" id="UP000306552"/>
    </source>
</evidence>
<reference evidence="1 2" key="1">
    <citation type="submission" date="2019-04" db="EMBL/GenBank/DDBJ databases">
        <title>Psychroflexus halotolerans sp. nov., isolated from a marine solar saltern.</title>
        <authorList>
            <person name="Feng X."/>
        </authorList>
    </citation>
    <scope>NUCLEOTIDE SEQUENCE [LARGE SCALE GENOMIC DNA]</scope>
    <source>
        <strain evidence="1 2">WDS2C27</strain>
    </source>
</reference>
<sequence>MAKLILDTPIDIDFKLIGLNANLEPFKLAFLINQKLHLAFRRKEEDITLIHQGYKINFALYSYCDPKTECVLYFIQNKSKYIDQKPKFVASLFENEQEVMGKFLIESHKQCDYFIKIEDESKRFKTKKLSMQLNEIPQIVSAYEIATETLKSPENLTFE</sequence>
<dbReference type="OrthoDB" id="676614at2"/>
<gene>
    <name evidence="1" type="ORF">FCN74_01285</name>
</gene>
<dbReference type="EMBL" id="SWMU01000001">
    <property type="protein sequence ID" value="TKS57079.1"/>
    <property type="molecule type" value="Genomic_DNA"/>
</dbReference>
<keyword evidence="2" id="KW-1185">Reference proteome</keyword>
<dbReference type="InterPro" id="IPR047690">
    <property type="entry name" value="IPExxxVDY_fam"/>
</dbReference>
<proteinExistence type="predicted"/>